<evidence type="ECO:0000313" key="18">
    <source>
        <dbReference type="Proteomes" id="UP001519460"/>
    </source>
</evidence>
<evidence type="ECO:0000256" key="13">
    <source>
        <dbReference type="ARBA" id="ARBA00049360"/>
    </source>
</evidence>
<keyword evidence="9" id="KW-0862">Zinc</keyword>
<dbReference type="GO" id="GO:0006281">
    <property type="term" value="P:DNA repair"/>
    <property type="evidence" value="ECO:0007669"/>
    <property type="project" value="UniProtKB-KW"/>
</dbReference>
<evidence type="ECO:0000256" key="3">
    <source>
        <dbReference type="ARBA" id="ARBA00004286"/>
    </source>
</evidence>
<dbReference type="Pfam" id="PF13476">
    <property type="entry name" value="AAA_23"/>
    <property type="match status" value="1"/>
</dbReference>
<keyword evidence="5" id="KW-0158">Chromosome</keyword>
<organism evidence="17 18">
    <name type="scientific">Batillaria attramentaria</name>
    <dbReference type="NCBI Taxonomy" id="370345"/>
    <lineage>
        <taxon>Eukaryota</taxon>
        <taxon>Metazoa</taxon>
        <taxon>Spiralia</taxon>
        <taxon>Lophotrochozoa</taxon>
        <taxon>Mollusca</taxon>
        <taxon>Gastropoda</taxon>
        <taxon>Caenogastropoda</taxon>
        <taxon>Sorbeoconcha</taxon>
        <taxon>Cerithioidea</taxon>
        <taxon>Batillariidae</taxon>
        <taxon>Batillaria</taxon>
    </lineage>
</organism>
<dbReference type="PANTHER" id="PTHR18867">
    <property type="entry name" value="RAD50"/>
    <property type="match status" value="1"/>
</dbReference>
<feature type="coiled-coil region" evidence="14">
    <location>
        <begin position="204"/>
        <end position="357"/>
    </location>
</feature>
<evidence type="ECO:0000256" key="4">
    <source>
        <dbReference type="ARBA" id="ARBA00009439"/>
    </source>
</evidence>
<dbReference type="PANTHER" id="PTHR18867:SF12">
    <property type="entry name" value="DNA REPAIR PROTEIN RAD50"/>
    <property type="match status" value="1"/>
</dbReference>
<evidence type="ECO:0000256" key="12">
    <source>
        <dbReference type="ARBA" id="ARBA00023242"/>
    </source>
</evidence>
<feature type="region of interest" description="Disordered" evidence="15">
    <location>
        <begin position="883"/>
        <end position="909"/>
    </location>
</feature>
<dbReference type="Gene3D" id="1.10.287.510">
    <property type="entry name" value="Helix hairpin bin"/>
    <property type="match status" value="2"/>
</dbReference>
<dbReference type="GO" id="GO:0003677">
    <property type="term" value="F:DNA binding"/>
    <property type="evidence" value="ECO:0007669"/>
    <property type="project" value="UniProtKB-ARBA"/>
</dbReference>
<evidence type="ECO:0000256" key="2">
    <source>
        <dbReference type="ARBA" id="ARBA00004123"/>
    </source>
</evidence>
<dbReference type="NCBIfam" id="TIGR00606">
    <property type="entry name" value="rad50"/>
    <property type="match status" value="2"/>
</dbReference>
<keyword evidence="18" id="KW-1185">Reference proteome</keyword>
<evidence type="ECO:0000256" key="10">
    <source>
        <dbReference type="ARBA" id="ARBA00023054"/>
    </source>
</evidence>
<comment type="catalytic activity">
    <reaction evidence="13">
        <text>ATP + H2O = ADP + phosphate + H(+)</text>
        <dbReference type="Rhea" id="RHEA:13065"/>
        <dbReference type="ChEBI" id="CHEBI:15377"/>
        <dbReference type="ChEBI" id="CHEBI:15378"/>
        <dbReference type="ChEBI" id="CHEBI:30616"/>
        <dbReference type="ChEBI" id="CHEBI:43474"/>
        <dbReference type="ChEBI" id="CHEBI:456216"/>
    </reaction>
</comment>
<evidence type="ECO:0000256" key="14">
    <source>
        <dbReference type="SAM" id="Coils"/>
    </source>
</evidence>
<evidence type="ECO:0000256" key="1">
    <source>
        <dbReference type="ARBA" id="ARBA00001947"/>
    </source>
</evidence>
<evidence type="ECO:0000256" key="6">
    <source>
        <dbReference type="ARBA" id="ARBA00022723"/>
    </source>
</evidence>
<evidence type="ECO:0000256" key="7">
    <source>
        <dbReference type="ARBA" id="ARBA00022763"/>
    </source>
</evidence>
<sequence length="1258" mass="146150">MSQIEKMSIMGIRSFGPEDRDRQIIQFQSPLTLILGPNGTGKTTVIECLKYITTGDQPPNSKGGAFVHDPKVAHETVVRAQVRLQLRDVAGKIMQVQRSMEATQKLKKVEVRTLDSVITRIGPDGQKVSANSKCLDFDREMVTALGVPKPVLDNVIFCHQEDSCWPLSEGKALKDKFDAIFASTRYVKVLDTIRKLKQEQDGNIKLYKEEIRYLKQHKEKAEQLERDLAELEAESAASKDSIAKIEEKLQPVRERLIEIGERYEEIFRLQTKVEKSKSEKEQMEKSIKDLQDNIENEFQGSTAELEKLLSEFADKVQERKDTLTQFERRKEGVTRELEKLNGEKSRLLVEVGKLEQEAETHDDNIRKRDADIRKLAAEFGFEGFDRGAITDERYKTFFDRVRHKLEAMSADVSKVKADFEEQERTLQHKMDAARDKKTQLEQTQHFKREQMDKNKREIREIRKKLSDMEASAGRLDHLEQELKSAERDLAVAETTVNLDELKREITQLDKERRQLDAQMNELNSEMSRLHLQSSTRTQLDMMKKEKTAKEDNIRRIKAKHEDSLIHLLGGIPGSNIRGRLEDYLGRQSDMTRKCSCEIQKAKNLLSQKEAEKNMLNKQVREKEDEVRALEERIFNVCGSQDFEEGFQTVQQKLSETQDQRGSLVGAEHFFKKYKRELEKHNPACPLCHREFEADQEVRELVLELATIRGTDLPNLKDRLQKVNEDIHKLRETVEEKSEDLSMKESDEAMAREMQPDIILMDRVQGELRELDKKIASQSALLAGGDSERTLQVVIDEKDDVQMKLDTVTRKLEHKRQKQSDHTDRVQALRASVNSLQAEKLKIDAELQQRTKLEERQAQLSSDNIEHDADIKAAQDQLRPLEEEMRQRKREKDDVTESKELAVEEGKAGMEDVRSKGNNIKSINHNIKLYIQSGKQERLEKSRERQQEIAGHQRKIETELEELSANINKLRKDVATQQIRERELSDNLQLRKKQQDVKRLERQIADLEEQLGGLDPRNLERERQKLRMKDDEYNKELNKASGRLLGFDDQIRTTKRELQSDMFRDATRKYRDKMIDLRTTELANGDLEKYYKAMDRAIMSYHAQKMAEINKIIRELWRNTYRGNDIDTIEIRSDDDESGGSLRTRRTYNYRVVMLKGDTALDMRGRCSAGQKVLACLLIRLALAETFCMNCGVFALDEPTTNLDRENIESLAHALVKIVETRRRQRNFQLVIITHDEDFVELLGRSNFAEQYIKVSKND</sequence>
<comment type="similarity">
    <text evidence="4">Belongs to the SMC family. RAD50 subfamily.</text>
</comment>
<dbReference type="GO" id="GO:0046872">
    <property type="term" value="F:metal ion binding"/>
    <property type="evidence" value="ECO:0007669"/>
    <property type="project" value="UniProtKB-KW"/>
</dbReference>
<comment type="cofactor">
    <cofactor evidence="1">
        <name>Zn(2+)</name>
        <dbReference type="ChEBI" id="CHEBI:29105"/>
    </cofactor>
</comment>
<keyword evidence="7" id="KW-0227">DNA damage</keyword>
<evidence type="ECO:0000256" key="9">
    <source>
        <dbReference type="ARBA" id="ARBA00022833"/>
    </source>
</evidence>
<dbReference type="EMBL" id="JACVVK020000242">
    <property type="protein sequence ID" value="KAK7482604.1"/>
    <property type="molecule type" value="Genomic_DNA"/>
</dbReference>
<keyword evidence="8" id="KW-0378">Hydrolase</keyword>
<feature type="non-terminal residue" evidence="17">
    <location>
        <position position="1258"/>
    </location>
</feature>
<comment type="caution">
    <text evidence="17">The sequence shown here is derived from an EMBL/GenBank/DDBJ whole genome shotgun (WGS) entry which is preliminary data.</text>
</comment>
<evidence type="ECO:0000256" key="8">
    <source>
        <dbReference type="ARBA" id="ARBA00022801"/>
    </source>
</evidence>
<dbReference type="AlphaFoldDB" id="A0ABD0K5Q9"/>
<dbReference type="InterPro" id="IPR004584">
    <property type="entry name" value="Rad50_eukaryotes"/>
</dbReference>
<reference evidence="17 18" key="1">
    <citation type="journal article" date="2023" name="Sci. Data">
        <title>Genome assembly of the Korean intertidal mud-creeper Batillaria attramentaria.</title>
        <authorList>
            <person name="Patra A.K."/>
            <person name="Ho P.T."/>
            <person name="Jun S."/>
            <person name="Lee S.J."/>
            <person name="Kim Y."/>
            <person name="Won Y.J."/>
        </authorList>
    </citation>
    <scope>NUCLEOTIDE SEQUENCE [LARGE SCALE GENOMIC DNA]</scope>
    <source>
        <strain evidence="17">Wonlab-2016</strain>
    </source>
</reference>
<evidence type="ECO:0000256" key="11">
    <source>
        <dbReference type="ARBA" id="ARBA00023204"/>
    </source>
</evidence>
<gene>
    <name evidence="17" type="ORF">BaRGS_00026205</name>
</gene>
<dbReference type="FunFam" id="3.40.50.300:FF:000947">
    <property type="entry name" value="DNA repair protein RAD50"/>
    <property type="match status" value="1"/>
</dbReference>
<evidence type="ECO:0000313" key="17">
    <source>
        <dbReference type="EMBL" id="KAK7482604.1"/>
    </source>
</evidence>
<keyword evidence="11" id="KW-0234">DNA repair</keyword>
<comment type="subcellular location">
    <subcellularLocation>
        <location evidence="3">Chromosome</location>
    </subcellularLocation>
    <subcellularLocation>
        <location evidence="2">Nucleus</location>
    </subcellularLocation>
</comment>
<feature type="coiled-coil region" evidence="14">
    <location>
        <begin position="598"/>
        <end position="632"/>
    </location>
</feature>
<feature type="coiled-coil region" evidence="14">
    <location>
        <begin position="405"/>
        <end position="559"/>
    </location>
</feature>
<evidence type="ECO:0000259" key="16">
    <source>
        <dbReference type="Pfam" id="PF13476"/>
    </source>
</evidence>
<feature type="coiled-coil region" evidence="14">
    <location>
        <begin position="952"/>
        <end position="1038"/>
    </location>
</feature>
<dbReference type="InterPro" id="IPR038729">
    <property type="entry name" value="Rad50/SbcC_AAA"/>
</dbReference>
<keyword evidence="12" id="KW-0539">Nucleus</keyword>
<keyword evidence="10 14" id="KW-0175">Coiled coil</keyword>
<keyword evidence="6" id="KW-0479">Metal-binding</keyword>
<dbReference type="GO" id="GO:0030870">
    <property type="term" value="C:Mre11 complex"/>
    <property type="evidence" value="ECO:0007669"/>
    <property type="project" value="UniProtKB-ARBA"/>
</dbReference>
<dbReference type="InterPro" id="IPR027417">
    <property type="entry name" value="P-loop_NTPase"/>
</dbReference>
<dbReference type="Proteomes" id="UP001519460">
    <property type="component" value="Unassembled WGS sequence"/>
</dbReference>
<feature type="domain" description="Rad50/SbcC-type AAA" evidence="16">
    <location>
        <begin position="6"/>
        <end position="234"/>
    </location>
</feature>
<evidence type="ECO:0000256" key="15">
    <source>
        <dbReference type="SAM" id="MobiDB-lite"/>
    </source>
</evidence>
<dbReference type="Gene3D" id="3.40.50.300">
    <property type="entry name" value="P-loop containing nucleotide triphosphate hydrolases"/>
    <property type="match status" value="2"/>
</dbReference>
<name>A0ABD0K5Q9_9CAEN</name>
<protein>
    <recommendedName>
        <fullName evidence="16">Rad50/SbcC-type AAA domain-containing protein</fullName>
    </recommendedName>
</protein>
<evidence type="ECO:0000256" key="5">
    <source>
        <dbReference type="ARBA" id="ARBA00022454"/>
    </source>
</evidence>
<dbReference type="GO" id="GO:0005694">
    <property type="term" value="C:chromosome"/>
    <property type="evidence" value="ECO:0007669"/>
    <property type="project" value="UniProtKB-SubCell"/>
</dbReference>
<dbReference type="SUPFAM" id="SSF52540">
    <property type="entry name" value="P-loop containing nucleoside triphosphate hydrolases"/>
    <property type="match status" value="2"/>
</dbReference>
<dbReference type="FunFam" id="3.40.50.300:FF:001195">
    <property type="entry name" value="DNA repair protein rad50"/>
    <property type="match status" value="1"/>
</dbReference>
<accession>A0ABD0K5Q9</accession>
<dbReference type="GO" id="GO:0016787">
    <property type="term" value="F:hydrolase activity"/>
    <property type="evidence" value="ECO:0007669"/>
    <property type="project" value="UniProtKB-KW"/>
</dbReference>
<proteinExistence type="inferred from homology"/>